<feature type="coiled-coil region" evidence="3">
    <location>
        <begin position="337"/>
        <end position="438"/>
    </location>
</feature>
<evidence type="ECO:0000313" key="6">
    <source>
        <dbReference type="Proteomes" id="UP000829720"/>
    </source>
</evidence>
<keyword evidence="1" id="KW-0403">Intermediate filament</keyword>
<name>A0A8T3DY00_9TELE</name>
<evidence type="ECO:0000256" key="3">
    <source>
        <dbReference type="SAM" id="Coils"/>
    </source>
</evidence>
<evidence type="ECO:0000256" key="2">
    <source>
        <dbReference type="ARBA" id="ARBA00023054"/>
    </source>
</evidence>
<evidence type="ECO:0000259" key="4">
    <source>
        <dbReference type="SMART" id="SM01391"/>
    </source>
</evidence>
<comment type="caution">
    <text evidence="5">The sequence shown here is derived from an EMBL/GenBank/DDBJ whole genome shotgun (WGS) entry which is preliminary data.</text>
</comment>
<dbReference type="OrthoDB" id="8842296at2759"/>
<dbReference type="Proteomes" id="UP000829720">
    <property type="component" value="Unassembled WGS sequence"/>
</dbReference>
<sequence length="459" mass="51877">MDNGAAQLTPSGALQEVGVQFEEVDFFEDCMEEFRVQFEECMDRLGAQFKGCLDETGDEFEDCVEDVVTQSTGSVSELAVQIEECMAELGIQLQGSAEGSRPQFGSLMGLPGTQARGSMEGILAPPQSMELTGPHLEAYIEDVGSRLKGCVETVRQHCQEGVRELGAQFAGCIEEVTRLEQRRDQLVQELLQLEAPMAQAVEVLRAELGELRKCLTQVELERQSLQEERLLVKRQLFAAARDCTQSRVALATQQHEVEQFSILQGELEGQAQLLTEEVAQLREAQQNRLNALRSRLDSLGTARGQEDHPQTRQPSWDLRNYLQDGIKALEEQYEPRLQALERRRQAATDALVETRAQALDLRARLGPLREEAQKLALQRACLEERITLMQREREHSVTQYRDTVDTLEESTRKLKTELQIQRKKNEEIQTLRESLTKELDLYRGCPELHGKLIPATEGT</sequence>
<evidence type="ECO:0000256" key="1">
    <source>
        <dbReference type="ARBA" id="ARBA00022754"/>
    </source>
</evidence>
<gene>
    <name evidence="5" type="ORF">AGOR_G00038250</name>
</gene>
<dbReference type="SUPFAM" id="SSF58113">
    <property type="entry name" value="Apolipoprotein A-I"/>
    <property type="match status" value="1"/>
</dbReference>
<feature type="coiled-coil region" evidence="3">
    <location>
        <begin position="201"/>
        <end position="235"/>
    </location>
</feature>
<proteinExistence type="predicted"/>
<dbReference type="Pfam" id="PF00038">
    <property type="entry name" value="Filament"/>
    <property type="match status" value="1"/>
</dbReference>
<dbReference type="SMART" id="SM01391">
    <property type="entry name" value="Filament"/>
    <property type="match status" value="1"/>
</dbReference>
<keyword evidence="6" id="KW-1185">Reference proteome</keyword>
<keyword evidence="2 3" id="KW-0175">Coiled coil</keyword>
<feature type="domain" description="IF rod" evidence="4">
    <location>
        <begin position="159"/>
        <end position="446"/>
    </location>
</feature>
<dbReference type="EMBL" id="JAERUA010000003">
    <property type="protein sequence ID" value="KAI1901812.1"/>
    <property type="molecule type" value="Genomic_DNA"/>
</dbReference>
<reference evidence="5" key="1">
    <citation type="submission" date="2021-01" db="EMBL/GenBank/DDBJ databases">
        <authorList>
            <person name="Zahm M."/>
            <person name="Roques C."/>
            <person name="Cabau C."/>
            <person name="Klopp C."/>
            <person name="Donnadieu C."/>
            <person name="Jouanno E."/>
            <person name="Lampietro C."/>
            <person name="Louis A."/>
            <person name="Herpin A."/>
            <person name="Echchiki A."/>
            <person name="Berthelot C."/>
            <person name="Parey E."/>
            <person name="Roest-Crollius H."/>
            <person name="Braasch I."/>
            <person name="Postlethwait J."/>
            <person name="Bobe J."/>
            <person name="Montfort J."/>
            <person name="Bouchez O."/>
            <person name="Begum T."/>
            <person name="Mejri S."/>
            <person name="Adams A."/>
            <person name="Chen W.-J."/>
            <person name="Guiguen Y."/>
        </authorList>
    </citation>
    <scope>NUCLEOTIDE SEQUENCE</scope>
    <source>
        <tissue evidence="5">Blood</tissue>
    </source>
</reference>
<evidence type="ECO:0000313" key="5">
    <source>
        <dbReference type="EMBL" id="KAI1901812.1"/>
    </source>
</evidence>
<dbReference type="PANTHER" id="PTHR47147">
    <property type="entry name" value="SYNCOILIN"/>
    <property type="match status" value="1"/>
</dbReference>
<dbReference type="InterPro" id="IPR039008">
    <property type="entry name" value="IF_rod_dom"/>
</dbReference>
<feature type="coiled-coil region" evidence="3">
    <location>
        <begin position="264"/>
        <end position="302"/>
    </location>
</feature>
<accession>A0A8T3DY00</accession>
<dbReference type="GO" id="GO:0005882">
    <property type="term" value="C:intermediate filament"/>
    <property type="evidence" value="ECO:0007669"/>
    <property type="project" value="UniProtKB-KW"/>
</dbReference>
<dbReference type="PANTHER" id="PTHR47147:SF1">
    <property type="entry name" value="SYNCOILIN"/>
    <property type="match status" value="1"/>
</dbReference>
<dbReference type="AlphaFoldDB" id="A0A8T3DY00"/>
<protein>
    <recommendedName>
        <fullName evidence="4">IF rod domain-containing protein</fullName>
    </recommendedName>
</protein>
<dbReference type="InterPro" id="IPR027702">
    <property type="entry name" value="Syncoilin"/>
</dbReference>
<organism evidence="5 6">
    <name type="scientific">Albula goreensis</name>
    <dbReference type="NCBI Taxonomy" id="1534307"/>
    <lineage>
        <taxon>Eukaryota</taxon>
        <taxon>Metazoa</taxon>
        <taxon>Chordata</taxon>
        <taxon>Craniata</taxon>
        <taxon>Vertebrata</taxon>
        <taxon>Euteleostomi</taxon>
        <taxon>Actinopterygii</taxon>
        <taxon>Neopterygii</taxon>
        <taxon>Teleostei</taxon>
        <taxon>Albuliformes</taxon>
        <taxon>Albulidae</taxon>
        <taxon>Albula</taxon>
    </lineage>
</organism>